<name>A0A182ECD2_ONCOC</name>
<reference evidence="3" key="1">
    <citation type="submission" date="2016-06" db="UniProtKB">
        <authorList>
            <consortium name="WormBaseParasite"/>
        </authorList>
    </citation>
    <scope>IDENTIFICATION</scope>
</reference>
<dbReference type="EMBL" id="UYRW01001597">
    <property type="protein sequence ID" value="VDK79018.1"/>
    <property type="molecule type" value="Genomic_DNA"/>
</dbReference>
<dbReference type="OrthoDB" id="272985at2759"/>
<evidence type="ECO:0000313" key="1">
    <source>
        <dbReference type="EMBL" id="VDK79018.1"/>
    </source>
</evidence>
<accession>A0A182ECD2</accession>
<gene>
    <name evidence="1" type="ORF">NOO_LOCUS5726</name>
</gene>
<keyword evidence="2" id="KW-1185">Reference proteome</keyword>
<dbReference type="AlphaFoldDB" id="A0A182ECD2"/>
<protein>
    <submittedName>
        <fullName evidence="3">DUF4050 domain-containing protein</fullName>
    </submittedName>
</protein>
<evidence type="ECO:0000313" key="3">
    <source>
        <dbReference type="WBParaSite" id="nOo.2.0.1.t05726-RA"/>
    </source>
</evidence>
<reference evidence="1 2" key="2">
    <citation type="submission" date="2018-08" db="EMBL/GenBank/DDBJ databases">
        <authorList>
            <person name="Laetsch R D."/>
            <person name="Stevens L."/>
            <person name="Kumar S."/>
            <person name="Blaxter L. M."/>
        </authorList>
    </citation>
    <scope>NUCLEOTIDE SEQUENCE [LARGE SCALE GENOMIC DNA]</scope>
</reference>
<organism evidence="3">
    <name type="scientific">Onchocerca ochengi</name>
    <name type="common">Filarial nematode worm</name>
    <dbReference type="NCBI Taxonomy" id="42157"/>
    <lineage>
        <taxon>Eukaryota</taxon>
        <taxon>Metazoa</taxon>
        <taxon>Ecdysozoa</taxon>
        <taxon>Nematoda</taxon>
        <taxon>Chromadorea</taxon>
        <taxon>Rhabditida</taxon>
        <taxon>Spirurina</taxon>
        <taxon>Spiruromorpha</taxon>
        <taxon>Filarioidea</taxon>
        <taxon>Onchocercidae</taxon>
        <taxon>Onchocerca</taxon>
    </lineage>
</organism>
<sequence>MPLSNRSAAALFEVELGRKQNYNMADFHRDFEQKLPVISRWTSTDKMNACLKYSALCKNIKINYKNARHAPKRSISWDILTSVVENWGQKGAG</sequence>
<dbReference type="WBParaSite" id="nOo.2.0.1.t05726-RA">
    <property type="protein sequence ID" value="nOo.2.0.1.t05726-RA"/>
    <property type="gene ID" value="nOo.2.0.1.g05726"/>
</dbReference>
<dbReference type="Proteomes" id="UP000271087">
    <property type="component" value="Unassembled WGS sequence"/>
</dbReference>
<evidence type="ECO:0000313" key="2">
    <source>
        <dbReference type="Proteomes" id="UP000271087"/>
    </source>
</evidence>
<proteinExistence type="predicted"/>